<dbReference type="AlphaFoldDB" id="A0A645EP96"/>
<comment type="caution">
    <text evidence="2">The sequence shown here is derived from an EMBL/GenBank/DDBJ whole genome shotgun (WGS) entry which is preliminary data.</text>
</comment>
<gene>
    <name evidence="2" type="ORF">SDC9_150190</name>
</gene>
<evidence type="ECO:0000313" key="2">
    <source>
        <dbReference type="EMBL" id="MPN02969.1"/>
    </source>
</evidence>
<feature type="transmembrane region" description="Helical" evidence="1">
    <location>
        <begin position="109"/>
        <end position="126"/>
    </location>
</feature>
<reference evidence="2" key="1">
    <citation type="submission" date="2019-08" db="EMBL/GenBank/DDBJ databases">
        <authorList>
            <person name="Kucharzyk K."/>
            <person name="Murdoch R.W."/>
            <person name="Higgins S."/>
            <person name="Loffler F."/>
        </authorList>
    </citation>
    <scope>NUCLEOTIDE SEQUENCE</scope>
</reference>
<keyword evidence="1" id="KW-1133">Transmembrane helix</keyword>
<sequence length="132" mass="15406">MKLPNLIYHSIEFTFLIFIYNIRAVFSYHGLICRYLYNIQIIYGPEFIFLGLCSTRHAGKLLIHPEIVLEGYGCQSLAFSLYLYPFLCLNGLMQAIAVPPSIHKPSGEFIYYYYFSVLNHIIDIIVHQRPCF</sequence>
<dbReference type="EMBL" id="VSSQ01048922">
    <property type="protein sequence ID" value="MPN02969.1"/>
    <property type="molecule type" value="Genomic_DNA"/>
</dbReference>
<evidence type="ECO:0000256" key="1">
    <source>
        <dbReference type="SAM" id="Phobius"/>
    </source>
</evidence>
<feature type="transmembrane region" description="Helical" evidence="1">
    <location>
        <begin position="6"/>
        <end position="26"/>
    </location>
</feature>
<accession>A0A645EP96</accession>
<name>A0A645EP96_9ZZZZ</name>
<feature type="transmembrane region" description="Helical" evidence="1">
    <location>
        <begin position="77"/>
        <end position="97"/>
    </location>
</feature>
<organism evidence="2">
    <name type="scientific">bioreactor metagenome</name>
    <dbReference type="NCBI Taxonomy" id="1076179"/>
    <lineage>
        <taxon>unclassified sequences</taxon>
        <taxon>metagenomes</taxon>
        <taxon>ecological metagenomes</taxon>
    </lineage>
</organism>
<keyword evidence="1" id="KW-0472">Membrane</keyword>
<protein>
    <submittedName>
        <fullName evidence="2">Uncharacterized protein</fullName>
    </submittedName>
</protein>
<proteinExistence type="predicted"/>
<keyword evidence="1" id="KW-0812">Transmembrane</keyword>